<dbReference type="RefSeq" id="WP_379752137.1">
    <property type="nucleotide sequence ID" value="NZ_JBHSMR010000008.1"/>
</dbReference>
<keyword evidence="1" id="KW-0472">Membrane</keyword>
<dbReference type="Proteomes" id="UP001596101">
    <property type="component" value="Unassembled WGS sequence"/>
</dbReference>
<keyword evidence="1" id="KW-0812">Transmembrane</keyword>
<name>A0ABW0MK36_9BURK</name>
<gene>
    <name evidence="2" type="ORF">ACFPQ5_04785</name>
</gene>
<evidence type="ECO:0000256" key="1">
    <source>
        <dbReference type="SAM" id="Phobius"/>
    </source>
</evidence>
<sequence>MLQQRLSRQRMQHFRQRGLHALSHAGSKDDNVHKPYSRRVNKMKKFSTHDPLYQRTRGLFLIALFALLAACSTIRFSYNHGDTLLYWWLDAYVDFEGDQSDWVKRDINELFQWHRKTQLHDYAALLGTFQRQLAGNPTQQDLINDYREIRSRTETLAMKAVPDMVDLARSLTPDQIEQMEQRFNKKNEEYRRKFVSGSVEKRNEARFDKSMEQFKLWFGGFSNEQEKALRRASDARPLDNNIWLEERIYRQRKILALARKIQAEKPGKEQTSTMITALIREFFTRMDAPERKGFYDSYINATSNYILTAIRIATPVQKAHAQKRMQGWIDDFNALAKEAK</sequence>
<protein>
    <submittedName>
        <fullName evidence="2">DUF6279 family lipoprotein</fullName>
    </submittedName>
</protein>
<feature type="transmembrane region" description="Helical" evidence="1">
    <location>
        <begin position="59"/>
        <end position="78"/>
    </location>
</feature>
<proteinExistence type="predicted"/>
<evidence type="ECO:0000313" key="2">
    <source>
        <dbReference type="EMBL" id="MFC5477492.1"/>
    </source>
</evidence>
<organism evidence="2 3">
    <name type="scientific">Massilia suwonensis</name>
    <dbReference type="NCBI Taxonomy" id="648895"/>
    <lineage>
        <taxon>Bacteria</taxon>
        <taxon>Pseudomonadati</taxon>
        <taxon>Pseudomonadota</taxon>
        <taxon>Betaproteobacteria</taxon>
        <taxon>Burkholderiales</taxon>
        <taxon>Oxalobacteraceae</taxon>
        <taxon>Telluria group</taxon>
        <taxon>Massilia</taxon>
    </lineage>
</organism>
<keyword evidence="3" id="KW-1185">Reference proteome</keyword>
<keyword evidence="2" id="KW-0449">Lipoprotein</keyword>
<dbReference type="EMBL" id="JBHSMR010000008">
    <property type="protein sequence ID" value="MFC5477492.1"/>
    <property type="molecule type" value="Genomic_DNA"/>
</dbReference>
<comment type="caution">
    <text evidence="2">The sequence shown here is derived from an EMBL/GenBank/DDBJ whole genome shotgun (WGS) entry which is preliminary data.</text>
</comment>
<accession>A0ABW0MK36</accession>
<evidence type="ECO:0000313" key="3">
    <source>
        <dbReference type="Proteomes" id="UP001596101"/>
    </source>
</evidence>
<dbReference type="Pfam" id="PF19795">
    <property type="entry name" value="DUF6279"/>
    <property type="match status" value="1"/>
</dbReference>
<reference evidence="3" key="1">
    <citation type="journal article" date="2019" name="Int. J. Syst. Evol. Microbiol.">
        <title>The Global Catalogue of Microorganisms (GCM) 10K type strain sequencing project: providing services to taxonomists for standard genome sequencing and annotation.</title>
        <authorList>
            <consortium name="The Broad Institute Genomics Platform"/>
            <consortium name="The Broad Institute Genome Sequencing Center for Infectious Disease"/>
            <person name="Wu L."/>
            <person name="Ma J."/>
        </authorList>
    </citation>
    <scope>NUCLEOTIDE SEQUENCE [LARGE SCALE GENOMIC DNA]</scope>
    <source>
        <strain evidence="3">CCUG 43111</strain>
    </source>
</reference>
<keyword evidence="1" id="KW-1133">Transmembrane helix</keyword>